<comment type="caution">
    <text evidence="1">The sequence shown here is derived from an EMBL/GenBank/DDBJ whole genome shotgun (WGS) entry which is preliminary data.</text>
</comment>
<accession>A0ABD3GL39</accession>
<protein>
    <submittedName>
        <fullName evidence="1">Uncharacterized protein</fullName>
    </submittedName>
</protein>
<dbReference type="AlphaFoldDB" id="A0ABD3GL39"/>
<organism evidence="1 2">
    <name type="scientific">Riccia sorocarpa</name>
    <dbReference type="NCBI Taxonomy" id="122646"/>
    <lineage>
        <taxon>Eukaryota</taxon>
        <taxon>Viridiplantae</taxon>
        <taxon>Streptophyta</taxon>
        <taxon>Embryophyta</taxon>
        <taxon>Marchantiophyta</taxon>
        <taxon>Marchantiopsida</taxon>
        <taxon>Marchantiidae</taxon>
        <taxon>Marchantiales</taxon>
        <taxon>Ricciaceae</taxon>
        <taxon>Riccia</taxon>
    </lineage>
</organism>
<keyword evidence="2" id="KW-1185">Reference proteome</keyword>
<evidence type="ECO:0000313" key="1">
    <source>
        <dbReference type="EMBL" id="KAL3679154.1"/>
    </source>
</evidence>
<proteinExistence type="predicted"/>
<sequence>MAGTSNDGSSCWKIKSPGWRKLLYTNRSKTKDEAKFSENWEQHSLVRISLKDGPGGYQAKTARAKHPQICGIERYANPCALDMSQNTGANDLDLLVTSATRTAHDISEPVHVQTSVKTAEAFLLKNAAKIIQQSDEDWVAVAEALIQKTLHASTHTREVKGWDCSQVMLGLPNFKVNDSTILNRMLKAWAKAKKKLTWRPDEGPYPGSPTPKFILSSLKATKTVDDEEGRILLKAFRQAKIKNTNQITATTGEEETLREYCRRNQVTITTQLEAVLDKLETLLPIGDSTGIRWHQAKGWTWETTKHSGRTAWMLSTKQWKNL</sequence>
<name>A0ABD3GL39_9MARC</name>
<evidence type="ECO:0000313" key="2">
    <source>
        <dbReference type="Proteomes" id="UP001633002"/>
    </source>
</evidence>
<gene>
    <name evidence="1" type="ORF">R1sor_022110</name>
</gene>
<dbReference type="EMBL" id="JBJQOH010000007">
    <property type="protein sequence ID" value="KAL3679154.1"/>
    <property type="molecule type" value="Genomic_DNA"/>
</dbReference>
<reference evidence="1 2" key="1">
    <citation type="submission" date="2024-09" db="EMBL/GenBank/DDBJ databases">
        <title>Chromosome-scale assembly of Riccia sorocarpa.</title>
        <authorList>
            <person name="Paukszto L."/>
        </authorList>
    </citation>
    <scope>NUCLEOTIDE SEQUENCE [LARGE SCALE GENOMIC DNA]</scope>
    <source>
        <strain evidence="1">LP-2024</strain>
        <tissue evidence="1">Aerial parts of the thallus</tissue>
    </source>
</reference>
<dbReference type="Proteomes" id="UP001633002">
    <property type="component" value="Unassembled WGS sequence"/>
</dbReference>